<feature type="compositionally biased region" description="Low complexity" evidence="1">
    <location>
        <begin position="72"/>
        <end position="86"/>
    </location>
</feature>
<feature type="region of interest" description="Disordered" evidence="1">
    <location>
        <begin position="72"/>
        <end position="93"/>
    </location>
</feature>
<sequence length="512" mass="57118">MPPAKPATAPTTNYGGTGDPLNEILYSKKQYDSGNKGWAANNATQYYGKLTPEEAALVKGMNTQQLEAYINNKNKTSNTLTTTDPRAPQPELPPMPAMPSAPSNGGYTSPVNMGEYAPMTREQIEAEAQARIDAQIREREAAAKQAKEGMQTSYNRMYENINEDRALENSYNERNLSPFSGKSDYALGMVEQQRGRTDRENQQDLQSRLASIDVSLKDFIDATPEQKQAMMNELTRMEREYGLAADAQAFGQFDSNRNYGLNYAGVYGYGPGGQMTAAMQNQMFSQGIQEGQLTGMYKGQSTLDNKRFNVDTALAYGDRAGMILTPQQDVSGYPRQIQSGKAPQTLEGQNQQFQQGMQQKQFDRGVYESDRSYQYTQGRDKVADAQWEREFNRIKEQQGMQNALAWAQQNLNQAEFDDRSAQGWAGLDWQMQQGGSAGYSYNGMTSSQVLSSVRKLYADEDGMLPTEGKSREEMFETVADFGLPPDQTRQVLFSLGFSKEEVDSMLGNYPGK</sequence>
<evidence type="ECO:0000256" key="1">
    <source>
        <dbReference type="SAM" id="MobiDB-lite"/>
    </source>
</evidence>
<reference evidence="2 3" key="1">
    <citation type="submission" date="2018-06" db="EMBL/GenBank/DDBJ databases">
        <title>Paenibacillus imtechensis sp. nov.</title>
        <authorList>
            <person name="Pinnaka A.K."/>
            <person name="Singh H."/>
            <person name="Kaur M."/>
        </authorList>
    </citation>
    <scope>NUCLEOTIDE SEQUENCE [LARGE SCALE GENOMIC DNA]</scope>
    <source>
        <strain evidence="2 3">SMB1</strain>
    </source>
</reference>
<dbReference type="AlphaFoldDB" id="A0A2W1LJQ6"/>
<dbReference type="OrthoDB" id="2566281at2"/>
<proteinExistence type="predicted"/>
<gene>
    <name evidence="2" type="ORF">DNH61_11825</name>
</gene>
<name>A0A2W1LJQ6_9BACL</name>
<evidence type="ECO:0000313" key="3">
    <source>
        <dbReference type="Proteomes" id="UP000249522"/>
    </source>
</evidence>
<dbReference type="Proteomes" id="UP000249522">
    <property type="component" value="Unassembled WGS sequence"/>
</dbReference>
<comment type="caution">
    <text evidence="2">The sequence shown here is derived from an EMBL/GenBank/DDBJ whole genome shotgun (WGS) entry which is preliminary data.</text>
</comment>
<organism evidence="2 3">
    <name type="scientific">Paenibacillus sambharensis</name>
    <dbReference type="NCBI Taxonomy" id="1803190"/>
    <lineage>
        <taxon>Bacteria</taxon>
        <taxon>Bacillati</taxon>
        <taxon>Bacillota</taxon>
        <taxon>Bacilli</taxon>
        <taxon>Bacillales</taxon>
        <taxon>Paenibacillaceae</taxon>
        <taxon>Paenibacillus</taxon>
    </lineage>
</organism>
<protein>
    <submittedName>
        <fullName evidence="2">Uncharacterized protein</fullName>
    </submittedName>
</protein>
<keyword evidence="3" id="KW-1185">Reference proteome</keyword>
<evidence type="ECO:0000313" key="2">
    <source>
        <dbReference type="EMBL" id="PZD95242.1"/>
    </source>
</evidence>
<dbReference type="EMBL" id="QKRB01000044">
    <property type="protein sequence ID" value="PZD95242.1"/>
    <property type="molecule type" value="Genomic_DNA"/>
</dbReference>
<accession>A0A2W1LJQ6</accession>
<dbReference type="RefSeq" id="WP_111146871.1">
    <property type="nucleotide sequence ID" value="NZ_QKRB01000044.1"/>
</dbReference>
<feature type="compositionally biased region" description="Low complexity" evidence="1">
    <location>
        <begin position="1"/>
        <end position="12"/>
    </location>
</feature>
<feature type="region of interest" description="Disordered" evidence="1">
    <location>
        <begin position="1"/>
        <end position="21"/>
    </location>
</feature>